<evidence type="ECO:0000256" key="2">
    <source>
        <dbReference type="ARBA" id="ARBA00022643"/>
    </source>
</evidence>
<reference evidence="7 8" key="1">
    <citation type="submission" date="2020-03" db="EMBL/GenBank/DDBJ databases">
        <title>Whole genome shotgun sequence of Phytohabitans suffuscus NBRC 105367.</title>
        <authorList>
            <person name="Komaki H."/>
            <person name="Tamura T."/>
        </authorList>
    </citation>
    <scope>NUCLEOTIDE SEQUENCE [LARGE SCALE GENOMIC DNA]</scope>
    <source>
        <strain evidence="7 8">NBRC 105367</strain>
    </source>
</reference>
<evidence type="ECO:0000313" key="7">
    <source>
        <dbReference type="EMBL" id="BCB90127.1"/>
    </source>
</evidence>
<dbReference type="GO" id="GO:0046306">
    <property type="term" value="P:alkanesulfonate catabolic process"/>
    <property type="evidence" value="ECO:0007669"/>
    <property type="project" value="TreeGrafter"/>
</dbReference>
<keyword evidence="3" id="KW-0560">Oxidoreductase</keyword>
<dbReference type="InterPro" id="IPR036661">
    <property type="entry name" value="Luciferase-like_sf"/>
</dbReference>
<dbReference type="InterPro" id="IPR050172">
    <property type="entry name" value="SsuD_RutA_monooxygenase"/>
</dbReference>
<protein>
    <submittedName>
        <fullName evidence="7">LLM class F420-dependent oxidoreductase</fullName>
    </submittedName>
</protein>
<evidence type="ECO:0000256" key="4">
    <source>
        <dbReference type="ARBA" id="ARBA00023033"/>
    </source>
</evidence>
<dbReference type="Gene3D" id="3.20.20.30">
    <property type="entry name" value="Luciferase-like domain"/>
    <property type="match status" value="1"/>
</dbReference>
<feature type="domain" description="Luciferase-like" evidence="6">
    <location>
        <begin position="13"/>
        <end position="226"/>
    </location>
</feature>
<evidence type="ECO:0000259" key="6">
    <source>
        <dbReference type="Pfam" id="PF00296"/>
    </source>
</evidence>
<keyword evidence="4" id="KW-0503">Monooxygenase</keyword>
<dbReference type="GO" id="GO:0008726">
    <property type="term" value="F:alkanesulfonate monooxygenase activity"/>
    <property type="evidence" value="ECO:0007669"/>
    <property type="project" value="TreeGrafter"/>
</dbReference>
<dbReference type="EMBL" id="AP022871">
    <property type="protein sequence ID" value="BCB90127.1"/>
    <property type="molecule type" value="Genomic_DNA"/>
</dbReference>
<feature type="compositionally biased region" description="Basic and acidic residues" evidence="5">
    <location>
        <begin position="214"/>
        <end position="224"/>
    </location>
</feature>
<evidence type="ECO:0000256" key="5">
    <source>
        <dbReference type="SAM" id="MobiDB-lite"/>
    </source>
</evidence>
<dbReference type="InterPro" id="IPR011251">
    <property type="entry name" value="Luciferase-like_dom"/>
</dbReference>
<dbReference type="KEGG" id="psuu:Psuf_074400"/>
<evidence type="ECO:0000313" key="8">
    <source>
        <dbReference type="Proteomes" id="UP000503011"/>
    </source>
</evidence>
<evidence type="ECO:0000256" key="3">
    <source>
        <dbReference type="ARBA" id="ARBA00023002"/>
    </source>
</evidence>
<feature type="region of interest" description="Disordered" evidence="5">
    <location>
        <begin position="212"/>
        <end position="231"/>
    </location>
</feature>
<accession>A0A6F8YVG0</accession>
<dbReference type="Pfam" id="PF00296">
    <property type="entry name" value="Bac_luciferase"/>
    <property type="match status" value="1"/>
</dbReference>
<dbReference type="AlphaFoldDB" id="A0A6F8YVG0"/>
<sequence>MRVWLYAYQGPGAGTRRLVGLAKAVERHGFDGLILAAPGPRRSNVHSARFGRDDAWAAVAAMARGTRRLRLGILLQPAHLAVPAQVAVAAAALDRRSGGRLEIGLAAVRVDSGPAGGLLPPMNEGFTRLDETLAVITGLWWTPPGERFTFTGRYHTVLNHPAAVPAQRPGPPLIISGPGRHTTSYLAARWADEVNVPFRGLDHTVRQYWDADDASARPERRPPDRAPLGRSVALALPPASAPHRRADDTLFEALATLGQYQAIGTDRVYLRLPDGADRRCLDLLAQRILPAFHGTAGPAAPPHTC</sequence>
<evidence type="ECO:0000256" key="1">
    <source>
        <dbReference type="ARBA" id="ARBA00022630"/>
    </source>
</evidence>
<reference evidence="7 8" key="2">
    <citation type="submission" date="2020-03" db="EMBL/GenBank/DDBJ databases">
        <authorList>
            <person name="Ichikawa N."/>
            <person name="Kimura A."/>
            <person name="Kitahashi Y."/>
            <person name="Uohara A."/>
        </authorList>
    </citation>
    <scope>NUCLEOTIDE SEQUENCE [LARGE SCALE GENOMIC DNA]</scope>
    <source>
        <strain evidence="7 8">NBRC 105367</strain>
    </source>
</reference>
<organism evidence="7 8">
    <name type="scientific">Phytohabitans suffuscus</name>
    <dbReference type="NCBI Taxonomy" id="624315"/>
    <lineage>
        <taxon>Bacteria</taxon>
        <taxon>Bacillati</taxon>
        <taxon>Actinomycetota</taxon>
        <taxon>Actinomycetes</taxon>
        <taxon>Micromonosporales</taxon>
        <taxon>Micromonosporaceae</taxon>
    </lineage>
</organism>
<keyword evidence="2" id="KW-0288">FMN</keyword>
<dbReference type="Proteomes" id="UP000503011">
    <property type="component" value="Chromosome"/>
</dbReference>
<dbReference type="PANTHER" id="PTHR42847">
    <property type="entry name" value="ALKANESULFONATE MONOOXYGENASE"/>
    <property type="match status" value="1"/>
</dbReference>
<keyword evidence="8" id="KW-1185">Reference proteome</keyword>
<keyword evidence="1" id="KW-0285">Flavoprotein</keyword>
<dbReference type="RefSeq" id="WP_173162292.1">
    <property type="nucleotide sequence ID" value="NZ_AP022871.1"/>
</dbReference>
<dbReference type="SUPFAM" id="SSF51679">
    <property type="entry name" value="Bacterial luciferase-like"/>
    <property type="match status" value="1"/>
</dbReference>
<dbReference type="PANTHER" id="PTHR42847:SF4">
    <property type="entry name" value="ALKANESULFONATE MONOOXYGENASE-RELATED"/>
    <property type="match status" value="1"/>
</dbReference>
<proteinExistence type="predicted"/>
<gene>
    <name evidence="7" type="primary">ssuD_5</name>
    <name evidence="7" type="ORF">Psuf_074400</name>
</gene>
<name>A0A6F8YVG0_9ACTN</name>